<comment type="caution">
    <text evidence="1">The sequence shown here is derived from an EMBL/GenBank/DDBJ whole genome shotgun (WGS) entry which is preliminary data.</text>
</comment>
<evidence type="ECO:0000313" key="2">
    <source>
        <dbReference type="Proteomes" id="UP001597187"/>
    </source>
</evidence>
<name>A0ABD6ARB4_9EURY</name>
<gene>
    <name evidence="1" type="ORF">ACFSBT_02075</name>
</gene>
<keyword evidence="2" id="KW-1185">Reference proteome</keyword>
<dbReference type="Proteomes" id="UP001597187">
    <property type="component" value="Unassembled WGS sequence"/>
</dbReference>
<organism evidence="1 2">
    <name type="scientific">Halomarina rubra</name>
    <dbReference type="NCBI Taxonomy" id="2071873"/>
    <lineage>
        <taxon>Archaea</taxon>
        <taxon>Methanobacteriati</taxon>
        <taxon>Methanobacteriota</taxon>
        <taxon>Stenosarchaea group</taxon>
        <taxon>Halobacteria</taxon>
        <taxon>Halobacteriales</taxon>
        <taxon>Natronomonadaceae</taxon>
        <taxon>Halomarina</taxon>
    </lineage>
</organism>
<proteinExistence type="predicted"/>
<dbReference type="RefSeq" id="WP_250872056.1">
    <property type="nucleotide sequence ID" value="NZ_JALXFV010000002.1"/>
</dbReference>
<evidence type="ECO:0000313" key="1">
    <source>
        <dbReference type="EMBL" id="MFD1512068.1"/>
    </source>
</evidence>
<accession>A0ABD6ARB4</accession>
<sequence>MACPYLEYRDADEAHSFDTERAYCTAVDAFVQPMRADICNDRYDLHHETDCEFYREAEGL</sequence>
<protein>
    <submittedName>
        <fullName evidence="1">Uncharacterized protein</fullName>
    </submittedName>
</protein>
<dbReference type="AlphaFoldDB" id="A0ABD6ARB4"/>
<dbReference type="EMBL" id="JBHUDC010000002">
    <property type="protein sequence ID" value="MFD1512068.1"/>
    <property type="molecule type" value="Genomic_DNA"/>
</dbReference>
<reference evidence="1 2" key="1">
    <citation type="journal article" date="2019" name="Int. J. Syst. Evol. Microbiol.">
        <title>The Global Catalogue of Microorganisms (GCM) 10K type strain sequencing project: providing services to taxonomists for standard genome sequencing and annotation.</title>
        <authorList>
            <consortium name="The Broad Institute Genomics Platform"/>
            <consortium name="The Broad Institute Genome Sequencing Center for Infectious Disease"/>
            <person name="Wu L."/>
            <person name="Ma J."/>
        </authorList>
    </citation>
    <scope>NUCLEOTIDE SEQUENCE [LARGE SCALE GENOMIC DNA]</scope>
    <source>
        <strain evidence="1 2">CGMCC 1.12563</strain>
    </source>
</reference>